<keyword evidence="4" id="KW-1185">Reference proteome</keyword>
<dbReference type="RefSeq" id="WP_116517339.1">
    <property type="nucleotide sequence ID" value="NZ_JACCEX010000001.1"/>
</dbReference>
<dbReference type="SUPFAM" id="SSF103515">
    <property type="entry name" value="Autotransporter"/>
    <property type="match status" value="1"/>
</dbReference>
<proteinExistence type="predicted"/>
<protein>
    <recommendedName>
        <fullName evidence="2">Autotransporter domain-containing protein</fullName>
    </recommendedName>
</protein>
<feature type="region of interest" description="Disordered" evidence="1">
    <location>
        <begin position="1074"/>
        <end position="1096"/>
    </location>
</feature>
<dbReference type="SMART" id="SM00869">
    <property type="entry name" value="Autotransporter"/>
    <property type="match status" value="1"/>
</dbReference>
<name>A0A2U1CQJ7_9BURK</name>
<feature type="domain" description="Autotransporter" evidence="2">
    <location>
        <begin position="1907"/>
        <end position="2186"/>
    </location>
</feature>
<reference evidence="3 4" key="1">
    <citation type="submission" date="2018-04" db="EMBL/GenBank/DDBJ databases">
        <title>Genomic Encyclopedia of Type Strains, Phase IV (KMG-IV): sequencing the most valuable type-strain genomes for metagenomic binning, comparative biology and taxonomic classification.</title>
        <authorList>
            <person name="Goeker M."/>
        </authorList>
    </citation>
    <scope>NUCLEOTIDE SEQUENCE [LARGE SCALE GENOMIC DNA]</scope>
    <source>
        <strain evidence="3 4">DSM 10065</strain>
    </source>
</reference>
<evidence type="ECO:0000256" key="1">
    <source>
        <dbReference type="SAM" id="MobiDB-lite"/>
    </source>
</evidence>
<dbReference type="OrthoDB" id="8644697at2"/>
<dbReference type="Proteomes" id="UP000246145">
    <property type="component" value="Unassembled WGS sequence"/>
</dbReference>
<evidence type="ECO:0000313" key="3">
    <source>
        <dbReference type="EMBL" id="PVY68091.1"/>
    </source>
</evidence>
<dbReference type="PROSITE" id="PS51208">
    <property type="entry name" value="AUTOTRANSPORTER"/>
    <property type="match status" value="1"/>
</dbReference>
<feature type="region of interest" description="Disordered" evidence="1">
    <location>
        <begin position="1294"/>
        <end position="1319"/>
    </location>
</feature>
<accession>A0A2U1CQJ7</accession>
<evidence type="ECO:0000259" key="2">
    <source>
        <dbReference type="PROSITE" id="PS51208"/>
    </source>
</evidence>
<organism evidence="3 4">
    <name type="scientific">Pusillimonas noertemannii</name>
    <dbReference type="NCBI Taxonomy" id="305977"/>
    <lineage>
        <taxon>Bacteria</taxon>
        <taxon>Pseudomonadati</taxon>
        <taxon>Pseudomonadota</taxon>
        <taxon>Betaproteobacteria</taxon>
        <taxon>Burkholderiales</taxon>
        <taxon>Alcaligenaceae</taxon>
        <taxon>Pusillimonas</taxon>
    </lineage>
</organism>
<dbReference type="InterPro" id="IPR005546">
    <property type="entry name" value="Autotransporte_beta"/>
</dbReference>
<sequence>MTLIQRSQHAHRGNREFSLNSLAAALLRGVGLTTCLASLGAIGASPAWAVDLGFAQVYKGADGKDGSTAFGWESATAGQNGPASYWTQNSPLTRTLAGSTIPAPWPATGTITLRSMALEIGSVGGAGGSVYSKGVFHNVPGKPGGSAGDASLTVSKSADITWVLNYAVQPSDRSLPVISVYSVGGTGGLGYTSWTESDGGISRGGDGGEARLSLASRITAVAGANPRNLSVPAIKVLSEGGAAGIGKVDGRKSSDGTYDYRVDIDRGGNGDRVVVTLEQSADINISGALAPALSASSLGGNGGNASNSGGYPSNAGDGGTVNFTNRGAISSNGSNSTAVILQSAGGNGGNGANGAFTSGTPGARGGAGGAVNAFNSGTISAKGDYSFGLVAQSVGGSGGSGGGAAFVSGGDGGGAGLGGRVSVFNRGGIATTGAGASAIMAQSIGGGSALDAFHAAKPAITGKGGGSGGNSGILPFSSGGTGGQGGVGGMVYVEHSGTISTAGDSAYGALLQSIGGGGGTGGAASSSTAFLAVALGGAGGGGGIGGEVAFLSQGGSIETSGKNATAVLAQSIGGGGGTGGYATSRSVGYGLSASSATGGSGGKGGKGSHVKLINSSAILTRGEAATGLQASSIGGGGGTGGGASAFAVALPAVTPSGKSLPSITLTNAIGGSGGDGGLGGSVNLDNKTGLVETYGVGATGILAQSIGGGGGNAGNAFAYGLAIAAPGATAFNVSNSIGGSGGGGGSSEYASVSNNGSVLTHGDGAIGIHVQSIGGGGGAAGSASASADALSLYRTVAFGQTIGGTNSKGGGKGGSAVVLNNGLVETRGTGATGVLLQSIGGGGGSGGAVIASASSGLSFDKTLDSLVQKLPLADSVTVVNAIGGNGGNGGDGGVVNAVLSSSSVVRTRGAQADGLLAQSIGGGGGMGGGGTAASGGTTSITLSMGGKGGAGGSGGTIDVSNQGIIETYGNASHGIFAQSIGGGGGNGGSLAAPDDAPDTVGEVWAVLKKAVGVDAYKKWAADTKNTETKEALDAFVKDIQNTDTYKSLADAFKKSDFYKEMQSSGKKITDYLDKQSKGSVKRPDVSLTASLGGNGGQGNRGGDIKLLQGGSVLTTGNLSHGILAQSIGGGGGQGGVAYASGTNKTNLSATLGGKGGSGNAGGYVEVTNLGSINTYGEASYGLFAQSVGGGGGIGVGALSSDNKNLVLNFTAGGNGGTGAYGGRVKVVNSAKIQTRGDEAHAIVAQSIGGGGGAFMMSAPDSNADAPSAPDEKAVSSGTMKELLKAVGIEKIPAASTESADKKPSSKSGSFTLGGSGGSSGDGNTVHVVHGGAIATSGAAAFGILAQSIGGGGGISNAAGSPGGVRYAVSYGGNGGAAGNGGNVFIHFNNNASIQTSGDHASAVFAQSIGGGGGYGGASVLQGWTLPVLGGSGGSSGNGGYIEIGGPGVSNVAIQTTGAKAHGVFAQSLGGGGGKISDALKTDGTVRAALEKTATVLNGIVSKTGGSGTILDNIDKVPGELQSVVRLFGNDQDTVNSALEKLKNSLNKRSASSGTGGEIRVYLRGEVKTAGAGSHGIFAQSGFQQIDGALDPGRRGGDILVDYQGVLQGGSGEGTAIVVDGGKNNRIVIGADSHISALSGHAVTSTFGEESLLNFGTLVGDVDLAYGGSTEFNTFENAAEGTYISGDRGIINVGSSKNARFRNVGTFDIGGVGNIATATVKAADIQLGGTLRVDVNSVAPAGAPNADLLQASKIIVDGVAIKPHAVDGLLPDGSFAVVSASTLETKKQARSGASPASPISWSVSQSGNKLLISPTSADFIGKAPGTLTDTERSLLNSLQQAWDTSETGVAGLFADMANIDSAQMYSATINSLTATEDIGRAALGQTLTGRRSLNAAFSCPLFDGSGVTMRETQCVWSRIIGSRMTQKDGPDGDGFSQDRRSYRMGGQWEIRPGWFFGATAAYNTSKMHTSDGLTSIDGDSGDVSFSVKHQTGPWLLGAALHAGYGSYDSNSLFMIGHDLWSASNTNEVWTAGLRLRAAYEITQGSWYIKPYADLDVLHTYMPGYTLTGDGATLKATSMKEWSVAFEPAIEAGTRVDLGKYGWLRPYVSAGVTFINNKALNSDVTFSENGGQGITFRSSSSLPTRLFNLGAGLQLFAQDKFELRAEYKAQMAHDFRNHELSLRAAIPF</sequence>
<gene>
    <name evidence="3" type="ORF">C7440_0480</name>
</gene>
<evidence type="ECO:0000313" key="4">
    <source>
        <dbReference type="Proteomes" id="UP000246145"/>
    </source>
</evidence>
<feature type="compositionally biased region" description="Basic and acidic residues" evidence="1">
    <location>
        <begin position="1074"/>
        <end position="1084"/>
    </location>
</feature>
<dbReference type="InterPro" id="IPR036709">
    <property type="entry name" value="Autotransporte_beta_dom_sf"/>
</dbReference>
<dbReference type="EMBL" id="QEKO01000001">
    <property type="protein sequence ID" value="PVY68091.1"/>
    <property type="molecule type" value="Genomic_DNA"/>
</dbReference>
<comment type="caution">
    <text evidence="3">The sequence shown here is derived from an EMBL/GenBank/DDBJ whole genome shotgun (WGS) entry which is preliminary data.</text>
</comment>